<comment type="caution">
    <text evidence="2">The sequence shown here is derived from an EMBL/GenBank/DDBJ whole genome shotgun (WGS) entry which is preliminary data.</text>
</comment>
<dbReference type="Proteomes" id="UP000292919">
    <property type="component" value="Unassembled WGS sequence"/>
</dbReference>
<gene>
    <name evidence="2" type="ORF">EB812_02590</name>
</gene>
<evidence type="ECO:0000313" key="3">
    <source>
        <dbReference type="Proteomes" id="UP000292919"/>
    </source>
</evidence>
<keyword evidence="1" id="KW-1133">Transmembrane helix</keyword>
<organism evidence="2 3">
    <name type="scientific">Desulfovibrio legallii</name>
    <dbReference type="NCBI Taxonomy" id="571438"/>
    <lineage>
        <taxon>Bacteria</taxon>
        <taxon>Pseudomonadati</taxon>
        <taxon>Thermodesulfobacteriota</taxon>
        <taxon>Desulfovibrionia</taxon>
        <taxon>Desulfovibrionales</taxon>
        <taxon>Desulfovibrionaceae</taxon>
        <taxon>Desulfovibrio</taxon>
    </lineage>
</organism>
<evidence type="ECO:0000256" key="1">
    <source>
        <dbReference type="SAM" id="Phobius"/>
    </source>
</evidence>
<sequence length="64" mass="6727">MDTTDGDGYSEGEVNMVKRLADWLEKMSVAAMAVGLFQGVGYGVFLGLACFAASLYLTKKGGGQ</sequence>
<dbReference type="RefSeq" id="WP_130957790.1">
    <property type="nucleotide sequence ID" value="NZ_JAQDZC010000025.1"/>
</dbReference>
<reference evidence="2 3" key="1">
    <citation type="submission" date="2018-12" db="EMBL/GenBank/DDBJ databases">
        <title>First genome draft of Desulfovibrio legallis sp. nov.</title>
        <authorList>
            <person name="Ben Dhia O."/>
            <person name="Najjari A."/>
            <person name="Ferjani R."/>
            <person name="Fhoula I."/>
            <person name="Fardeau M.-L."/>
            <person name="Boudabbous A."/>
            <person name="Ouzari H.I."/>
        </authorList>
    </citation>
    <scope>NUCLEOTIDE SEQUENCE [LARGE SCALE GENOMIC DNA]</scope>
    <source>
        <strain evidence="2 3">H1T</strain>
    </source>
</reference>
<keyword evidence="1" id="KW-0472">Membrane</keyword>
<evidence type="ECO:0000313" key="2">
    <source>
        <dbReference type="EMBL" id="TBH80998.1"/>
    </source>
</evidence>
<dbReference type="EMBL" id="SIXC01000003">
    <property type="protein sequence ID" value="TBH80998.1"/>
    <property type="molecule type" value="Genomic_DNA"/>
</dbReference>
<proteinExistence type="predicted"/>
<accession>A0A6H3FFC9</accession>
<keyword evidence="1" id="KW-0812">Transmembrane</keyword>
<feature type="transmembrane region" description="Helical" evidence="1">
    <location>
        <begin position="29"/>
        <end position="57"/>
    </location>
</feature>
<keyword evidence="3" id="KW-1185">Reference proteome</keyword>
<dbReference type="AlphaFoldDB" id="A0A6H3FFC9"/>
<protein>
    <submittedName>
        <fullName evidence="2">Uncharacterized protein</fullName>
    </submittedName>
</protein>
<name>A0A6H3FFC9_9BACT</name>